<dbReference type="GO" id="GO:0005886">
    <property type="term" value="C:plasma membrane"/>
    <property type="evidence" value="ECO:0007669"/>
    <property type="project" value="UniProtKB-SubCell"/>
</dbReference>
<protein>
    <submittedName>
        <fullName evidence="11">Small-conductance mechanosensitive channel</fullName>
    </submittedName>
</protein>
<keyword evidence="3" id="KW-1003">Cell membrane</keyword>
<dbReference type="Pfam" id="PF00924">
    <property type="entry name" value="MS_channel_2nd"/>
    <property type="match status" value="1"/>
</dbReference>
<dbReference type="PANTHER" id="PTHR43634:SF2">
    <property type="entry name" value="LOW CONDUCTANCE MECHANOSENSITIVE CHANNEL YNAI"/>
    <property type="match status" value="1"/>
</dbReference>
<dbReference type="InterPro" id="IPR049142">
    <property type="entry name" value="MS_channel_1st"/>
</dbReference>
<dbReference type="InterPro" id="IPR006685">
    <property type="entry name" value="MscS_channel_2nd"/>
</dbReference>
<dbReference type="Pfam" id="PF21088">
    <property type="entry name" value="MS_channel_1st"/>
    <property type="match status" value="1"/>
</dbReference>
<dbReference type="SUPFAM" id="SSF82689">
    <property type="entry name" value="Mechanosensitive channel protein MscS (YggB), C-terminal domain"/>
    <property type="match status" value="1"/>
</dbReference>
<feature type="domain" description="Mechanosensitive ion channel MscS" evidence="8">
    <location>
        <begin position="184"/>
        <end position="253"/>
    </location>
</feature>
<dbReference type="InterPro" id="IPR010920">
    <property type="entry name" value="LSM_dom_sf"/>
</dbReference>
<accession>A0A3B0Z3C4</accession>
<evidence type="ECO:0000256" key="7">
    <source>
        <dbReference type="SAM" id="Phobius"/>
    </source>
</evidence>
<evidence type="ECO:0000313" key="11">
    <source>
        <dbReference type="EMBL" id="VAW87805.1"/>
    </source>
</evidence>
<evidence type="ECO:0000259" key="10">
    <source>
        <dbReference type="Pfam" id="PF21088"/>
    </source>
</evidence>
<dbReference type="Gene3D" id="2.30.30.60">
    <property type="match status" value="1"/>
</dbReference>
<dbReference type="InterPro" id="IPR045042">
    <property type="entry name" value="YnaI-like"/>
</dbReference>
<dbReference type="Gene3D" id="1.10.287.1260">
    <property type="match status" value="1"/>
</dbReference>
<proteinExistence type="inferred from homology"/>
<evidence type="ECO:0000256" key="2">
    <source>
        <dbReference type="ARBA" id="ARBA00008017"/>
    </source>
</evidence>
<dbReference type="InterPro" id="IPR011014">
    <property type="entry name" value="MscS_channel_TM-2"/>
</dbReference>
<keyword evidence="6 7" id="KW-0472">Membrane</keyword>
<keyword evidence="4 7" id="KW-0812">Transmembrane</keyword>
<dbReference type="Pfam" id="PF21082">
    <property type="entry name" value="MS_channel_3rd"/>
    <property type="match status" value="1"/>
</dbReference>
<dbReference type="InterPro" id="IPR049278">
    <property type="entry name" value="MS_channel_C"/>
</dbReference>
<dbReference type="SUPFAM" id="SSF82861">
    <property type="entry name" value="Mechanosensitive channel protein MscS (YggB), transmembrane region"/>
    <property type="match status" value="1"/>
</dbReference>
<evidence type="ECO:0000259" key="9">
    <source>
        <dbReference type="Pfam" id="PF21082"/>
    </source>
</evidence>
<comment type="subcellular location">
    <subcellularLocation>
        <location evidence="1">Cell membrane</location>
        <topology evidence="1">Multi-pass membrane protein</topology>
    </subcellularLocation>
</comment>
<sequence>MNIDFLQSDFWQSDSVWIAQIFAVVFVALLADFIQRRILHSLAKRGVEKTRNLWDDALLEAIRQPLSLLIWVMGISSAAQIATTQAEAEIFTIIESMRDVLVIVALTWFLVRFIRQAEGNIIAARKGKGEQVDVTTLDAITKLLRLSVIITAGLVVLQTLGFSISGVLAFGGVGGIAVGFAARDLLANFFGGLMLYLDRPFSVGDWVRSPDREIEGTVEHIGWRLTMIRTFDKRPLYVPNSVFANIAVENPSRMTNRRIYETFGIRYGDLGKMPAITADVENMLKNHPAIDATQTLMVNFVSCTPWSVDFFVYTFTKTTVWVEFHAIKQDVLLKIADIVEQHGAEMAFPTSTVHVPDGIVLSNVPAMNIEPG</sequence>
<dbReference type="PROSITE" id="PS01246">
    <property type="entry name" value="UPF0003"/>
    <property type="match status" value="1"/>
</dbReference>
<dbReference type="AlphaFoldDB" id="A0A3B0Z3C4"/>
<dbReference type="InterPro" id="IPR006686">
    <property type="entry name" value="MscS_channel_CS"/>
</dbReference>
<reference evidence="11" key="1">
    <citation type="submission" date="2018-06" db="EMBL/GenBank/DDBJ databases">
        <authorList>
            <person name="Zhirakovskaya E."/>
        </authorList>
    </citation>
    <scope>NUCLEOTIDE SEQUENCE</scope>
</reference>
<evidence type="ECO:0000259" key="8">
    <source>
        <dbReference type="Pfam" id="PF00924"/>
    </source>
</evidence>
<feature type="domain" description="Mechanosensitive ion channel transmembrane helices 2/3" evidence="10">
    <location>
        <begin position="142"/>
        <end position="182"/>
    </location>
</feature>
<evidence type="ECO:0000256" key="6">
    <source>
        <dbReference type="ARBA" id="ARBA00023136"/>
    </source>
</evidence>
<dbReference type="InterPro" id="IPR023408">
    <property type="entry name" value="MscS_beta-dom_sf"/>
</dbReference>
<name>A0A3B0Z3C4_9ZZZZ</name>
<feature type="transmembrane region" description="Helical" evidence="7">
    <location>
        <begin position="15"/>
        <end position="34"/>
    </location>
</feature>
<evidence type="ECO:0000256" key="3">
    <source>
        <dbReference type="ARBA" id="ARBA00022475"/>
    </source>
</evidence>
<dbReference type="EMBL" id="UOFQ01000077">
    <property type="protein sequence ID" value="VAW87805.1"/>
    <property type="molecule type" value="Genomic_DNA"/>
</dbReference>
<evidence type="ECO:0000256" key="1">
    <source>
        <dbReference type="ARBA" id="ARBA00004651"/>
    </source>
</evidence>
<keyword evidence="5 7" id="KW-1133">Transmembrane helix</keyword>
<dbReference type="Gene3D" id="3.30.70.100">
    <property type="match status" value="1"/>
</dbReference>
<dbReference type="GO" id="GO:0055085">
    <property type="term" value="P:transmembrane transport"/>
    <property type="evidence" value="ECO:0007669"/>
    <property type="project" value="InterPro"/>
</dbReference>
<evidence type="ECO:0000256" key="5">
    <source>
        <dbReference type="ARBA" id="ARBA00022989"/>
    </source>
</evidence>
<dbReference type="SUPFAM" id="SSF50182">
    <property type="entry name" value="Sm-like ribonucleoproteins"/>
    <property type="match status" value="1"/>
</dbReference>
<feature type="domain" description="Mechanosensitive ion channel MscS C-terminal" evidence="9">
    <location>
        <begin position="263"/>
        <end position="346"/>
    </location>
</feature>
<dbReference type="PANTHER" id="PTHR43634">
    <property type="entry name" value="OW CONDUCTANCE MECHANOSENSITIVE CHANNEL"/>
    <property type="match status" value="1"/>
</dbReference>
<organism evidence="11">
    <name type="scientific">hydrothermal vent metagenome</name>
    <dbReference type="NCBI Taxonomy" id="652676"/>
    <lineage>
        <taxon>unclassified sequences</taxon>
        <taxon>metagenomes</taxon>
        <taxon>ecological metagenomes</taxon>
    </lineage>
</organism>
<evidence type="ECO:0000256" key="4">
    <source>
        <dbReference type="ARBA" id="ARBA00022692"/>
    </source>
</evidence>
<gene>
    <name evidence="11" type="ORF">MNBD_GAMMA17-542</name>
</gene>
<comment type="similarity">
    <text evidence="2">Belongs to the MscS (TC 1.A.23) family.</text>
</comment>
<dbReference type="InterPro" id="IPR011066">
    <property type="entry name" value="MscS_channel_C_sf"/>
</dbReference>